<name>A0ABN7X630_GIGMA</name>
<feature type="non-terminal residue" evidence="1">
    <location>
        <position position="1"/>
    </location>
</feature>
<gene>
    <name evidence="1" type="ORF">GMARGA_LOCUS39445</name>
</gene>
<evidence type="ECO:0000313" key="2">
    <source>
        <dbReference type="Proteomes" id="UP000789901"/>
    </source>
</evidence>
<protein>
    <submittedName>
        <fullName evidence="1">33979_t:CDS:1</fullName>
    </submittedName>
</protein>
<dbReference type="SUPFAM" id="SSF53098">
    <property type="entry name" value="Ribonuclease H-like"/>
    <property type="match status" value="1"/>
</dbReference>
<reference evidence="1 2" key="1">
    <citation type="submission" date="2021-06" db="EMBL/GenBank/DDBJ databases">
        <authorList>
            <person name="Kallberg Y."/>
            <person name="Tangrot J."/>
            <person name="Rosling A."/>
        </authorList>
    </citation>
    <scope>NUCLEOTIDE SEQUENCE [LARGE SCALE GENOMIC DNA]</scope>
    <source>
        <strain evidence="1 2">120-4 pot B 10/14</strain>
    </source>
</reference>
<dbReference type="Proteomes" id="UP000789901">
    <property type="component" value="Unassembled WGS sequence"/>
</dbReference>
<sequence>IINLEWVCQIIRSMKEILNYFRNHQTSLATLRRLQMEVYDKHISLLLPGDTRWGSVFYSASNFLETKVAIQGMTLEDNIKISDEIKNKILSDNFWFNLKILSTNRLTDPKVENCVYIQWNLQILRNLDRVDKLSKNMDFVENLVNDNDLEESVFDDLFSDN</sequence>
<dbReference type="EMBL" id="CAJVQB010094164">
    <property type="protein sequence ID" value="CAG8848955.1"/>
    <property type="molecule type" value="Genomic_DNA"/>
</dbReference>
<keyword evidence="2" id="KW-1185">Reference proteome</keyword>
<proteinExistence type="predicted"/>
<comment type="caution">
    <text evidence="1">The sequence shown here is derived from an EMBL/GenBank/DDBJ whole genome shotgun (WGS) entry which is preliminary data.</text>
</comment>
<evidence type="ECO:0000313" key="1">
    <source>
        <dbReference type="EMBL" id="CAG8848955.1"/>
    </source>
</evidence>
<feature type="non-terminal residue" evidence="1">
    <location>
        <position position="161"/>
    </location>
</feature>
<accession>A0ABN7X630</accession>
<dbReference type="InterPro" id="IPR012337">
    <property type="entry name" value="RNaseH-like_sf"/>
</dbReference>
<organism evidence="1 2">
    <name type="scientific">Gigaspora margarita</name>
    <dbReference type="NCBI Taxonomy" id="4874"/>
    <lineage>
        <taxon>Eukaryota</taxon>
        <taxon>Fungi</taxon>
        <taxon>Fungi incertae sedis</taxon>
        <taxon>Mucoromycota</taxon>
        <taxon>Glomeromycotina</taxon>
        <taxon>Glomeromycetes</taxon>
        <taxon>Diversisporales</taxon>
        <taxon>Gigasporaceae</taxon>
        <taxon>Gigaspora</taxon>
    </lineage>
</organism>